<keyword evidence="9" id="KW-0807">Transducer</keyword>
<dbReference type="GO" id="GO:0005886">
    <property type="term" value="C:plasma membrane"/>
    <property type="evidence" value="ECO:0007669"/>
    <property type="project" value="UniProtKB-SubCell"/>
</dbReference>
<evidence type="ECO:0000256" key="1">
    <source>
        <dbReference type="ARBA" id="ARBA00004651"/>
    </source>
</evidence>
<dbReference type="InterPro" id="IPR017978">
    <property type="entry name" value="GPCR_3_C"/>
</dbReference>
<sequence>MSITDYPKDLICTNTIRQDPWILPAMEAIAYAVEIINKNPSLLPNVSLGFVIVDYCRSSNIALSQTLSFLPVASSKNKFTLNNTINSSISVKQTRPLSKFTTTIPPTFLSSSTPSFKPIPHYDVVGVLGPQASTSTVYMSSLLSVARLPMISYMATGDELSNKYNHPYLLRLVPPDKHQVQGMLTFIADNGWTYISVVHGDTTYGDTAFERIKVLAPKFDICLATSHRVGSNTDFDSVIKNLLSHETARVVILFAETDPILNLLAASHRAGAKGHFIWIGSDSLSDKIISRGKYIEELYGTFTFMYYSKPVPAFEKYFKELRPNSTTNPWFKPFWQMLAQCSFSNNTCWSQTSIDNFQKISIPPSISLIIDSVFTFAYGIHNLLSDLCPSLAGHDARLCVNGNTLLNYMLNYSFNGFTSKISFDKNGDLIGKYFIRQMLYENESGAKENTRGKLVETQVGCYEVKDGSISYRGPLISWDHLKFMSPVFNLSESGQRKKRPESVCSHPCNPDQYMIQRELRCCWECGSCRANEKLVKKRTACEKCPQFTWPDPESNLTRCIPIPPSYPCIYDTMSAVEICLAGLCTIFLCCMAALYVRFREHSVIKAASRELSAIQMMAIFWAYITVILLQIMPTNTVCGIIYFLFCLSFTCLYSPLIVKAIRIYRIFLQGSRCNKNMRCISPQSQLLIAGLLITVQMLVSAGMFLVHRPSAHLSQPVELEKFVELHCDFTMSSLISFLAISLLQVPLLPDNFKESRFVSMCASTTLIIWLAVVPAYYTASLKHTRTLLLSLALLLNHTVALIFLFVPKVFAIYYVDYETESISKLYVSQLKKKVSFPDVCNRVMPTSTKALPF</sequence>
<organism evidence="12 13">
    <name type="scientific">Candidula unifasciata</name>
    <dbReference type="NCBI Taxonomy" id="100452"/>
    <lineage>
        <taxon>Eukaryota</taxon>
        <taxon>Metazoa</taxon>
        <taxon>Spiralia</taxon>
        <taxon>Lophotrochozoa</taxon>
        <taxon>Mollusca</taxon>
        <taxon>Gastropoda</taxon>
        <taxon>Heterobranchia</taxon>
        <taxon>Euthyneura</taxon>
        <taxon>Panpulmonata</taxon>
        <taxon>Eupulmonata</taxon>
        <taxon>Stylommatophora</taxon>
        <taxon>Helicina</taxon>
        <taxon>Helicoidea</taxon>
        <taxon>Geomitridae</taxon>
        <taxon>Candidula</taxon>
    </lineage>
</organism>
<evidence type="ECO:0000259" key="11">
    <source>
        <dbReference type="PROSITE" id="PS50259"/>
    </source>
</evidence>
<feature type="transmembrane region" description="Helical" evidence="10">
    <location>
        <begin position="616"/>
        <end position="633"/>
    </location>
</feature>
<dbReference type="EMBL" id="CAJHNH020004979">
    <property type="protein sequence ID" value="CAG5131947.1"/>
    <property type="molecule type" value="Genomic_DNA"/>
</dbReference>
<name>A0A8S3ZR17_9EUPU</name>
<dbReference type="SUPFAM" id="SSF53822">
    <property type="entry name" value="Periplasmic binding protein-like I"/>
    <property type="match status" value="1"/>
</dbReference>
<evidence type="ECO:0000256" key="2">
    <source>
        <dbReference type="ARBA" id="ARBA00022475"/>
    </source>
</evidence>
<dbReference type="Gene3D" id="3.40.50.2300">
    <property type="match status" value="2"/>
</dbReference>
<dbReference type="CDD" id="cd13953">
    <property type="entry name" value="7tm_classC_mGluR-like"/>
    <property type="match status" value="1"/>
</dbReference>
<evidence type="ECO:0000256" key="5">
    <source>
        <dbReference type="ARBA" id="ARBA00023040"/>
    </source>
</evidence>
<dbReference type="Proteomes" id="UP000678393">
    <property type="component" value="Unassembled WGS sequence"/>
</dbReference>
<dbReference type="GO" id="GO:0004930">
    <property type="term" value="F:G protein-coupled receptor activity"/>
    <property type="evidence" value="ECO:0007669"/>
    <property type="project" value="UniProtKB-KW"/>
</dbReference>
<dbReference type="FunFam" id="3.40.50.2300:FF:000145">
    <property type="entry name" value="Glutamate receptor, metabotropic"/>
    <property type="match status" value="1"/>
</dbReference>
<keyword evidence="3 10" id="KW-0812">Transmembrane</keyword>
<dbReference type="Pfam" id="PF07562">
    <property type="entry name" value="NCD3G"/>
    <property type="match status" value="1"/>
</dbReference>
<feature type="transmembrane region" description="Helical" evidence="10">
    <location>
        <begin position="757"/>
        <end position="777"/>
    </location>
</feature>
<dbReference type="InterPro" id="IPR038550">
    <property type="entry name" value="GPCR_3_9-Cys_sf"/>
</dbReference>
<dbReference type="AlphaFoldDB" id="A0A8S3ZR17"/>
<keyword evidence="5" id="KW-0297">G-protein coupled receptor</keyword>
<evidence type="ECO:0000313" key="12">
    <source>
        <dbReference type="EMBL" id="CAG5131947.1"/>
    </source>
</evidence>
<dbReference type="InterPro" id="IPR000337">
    <property type="entry name" value="GPCR_3"/>
</dbReference>
<feature type="transmembrane region" description="Helical" evidence="10">
    <location>
        <begin position="789"/>
        <end position="815"/>
    </location>
</feature>
<keyword evidence="6 10" id="KW-0472">Membrane</keyword>
<evidence type="ECO:0000256" key="3">
    <source>
        <dbReference type="ARBA" id="ARBA00022692"/>
    </source>
</evidence>
<dbReference type="Gene3D" id="2.10.50.30">
    <property type="entry name" value="GPCR, family 3, nine cysteines domain"/>
    <property type="match status" value="1"/>
</dbReference>
<keyword evidence="2" id="KW-1003">Cell membrane</keyword>
<dbReference type="OrthoDB" id="425344at2759"/>
<keyword evidence="4 10" id="KW-1133">Transmembrane helix</keyword>
<keyword evidence="8" id="KW-0325">Glycoprotein</keyword>
<evidence type="ECO:0000256" key="8">
    <source>
        <dbReference type="ARBA" id="ARBA00023180"/>
    </source>
</evidence>
<comment type="caution">
    <text evidence="12">The sequence shown here is derived from an EMBL/GenBank/DDBJ whole genome shotgun (WGS) entry which is preliminary data.</text>
</comment>
<feature type="transmembrane region" description="Helical" evidence="10">
    <location>
        <begin position="639"/>
        <end position="664"/>
    </location>
</feature>
<gene>
    <name evidence="12" type="ORF">CUNI_LOCUS17505</name>
</gene>
<dbReference type="PANTHER" id="PTHR24060">
    <property type="entry name" value="METABOTROPIC GLUTAMATE RECEPTOR"/>
    <property type="match status" value="1"/>
</dbReference>
<dbReference type="InterPro" id="IPR028082">
    <property type="entry name" value="Peripla_BP_I"/>
</dbReference>
<feature type="transmembrane region" description="Helical" evidence="10">
    <location>
        <begin position="575"/>
        <end position="596"/>
    </location>
</feature>
<keyword evidence="7" id="KW-0675">Receptor</keyword>
<comment type="subcellular location">
    <subcellularLocation>
        <location evidence="1">Cell membrane</location>
        <topology evidence="1">Multi-pass membrane protein</topology>
    </subcellularLocation>
</comment>
<evidence type="ECO:0000256" key="6">
    <source>
        <dbReference type="ARBA" id="ARBA00023136"/>
    </source>
</evidence>
<dbReference type="PRINTS" id="PR00248">
    <property type="entry name" value="GPCRMGR"/>
</dbReference>
<evidence type="ECO:0000313" key="13">
    <source>
        <dbReference type="Proteomes" id="UP000678393"/>
    </source>
</evidence>
<keyword evidence="13" id="KW-1185">Reference proteome</keyword>
<dbReference type="Pfam" id="PF00003">
    <property type="entry name" value="7tm_3"/>
    <property type="match status" value="1"/>
</dbReference>
<feature type="transmembrane region" description="Helical" evidence="10">
    <location>
        <begin position="685"/>
        <end position="706"/>
    </location>
</feature>
<evidence type="ECO:0000256" key="9">
    <source>
        <dbReference type="ARBA" id="ARBA00023224"/>
    </source>
</evidence>
<feature type="domain" description="G-protein coupled receptors family 3 profile" evidence="11">
    <location>
        <begin position="573"/>
        <end position="814"/>
    </location>
</feature>
<evidence type="ECO:0000256" key="7">
    <source>
        <dbReference type="ARBA" id="ARBA00023170"/>
    </source>
</evidence>
<evidence type="ECO:0000256" key="10">
    <source>
        <dbReference type="SAM" id="Phobius"/>
    </source>
</evidence>
<dbReference type="Pfam" id="PF01094">
    <property type="entry name" value="ANF_receptor"/>
    <property type="match status" value="1"/>
</dbReference>
<dbReference type="InterPro" id="IPR011500">
    <property type="entry name" value="GPCR_3_9-Cys_dom"/>
</dbReference>
<dbReference type="PROSITE" id="PS50259">
    <property type="entry name" value="G_PROTEIN_RECEP_F3_4"/>
    <property type="match status" value="1"/>
</dbReference>
<reference evidence="12" key="1">
    <citation type="submission" date="2021-04" db="EMBL/GenBank/DDBJ databases">
        <authorList>
            <consortium name="Molecular Ecology Group"/>
        </authorList>
    </citation>
    <scope>NUCLEOTIDE SEQUENCE</scope>
</reference>
<protein>
    <recommendedName>
        <fullName evidence="11">G-protein coupled receptors family 3 profile domain-containing protein</fullName>
    </recommendedName>
</protein>
<accession>A0A8S3ZR17</accession>
<evidence type="ECO:0000256" key="4">
    <source>
        <dbReference type="ARBA" id="ARBA00022989"/>
    </source>
</evidence>
<feature type="transmembrane region" description="Helical" evidence="10">
    <location>
        <begin position="729"/>
        <end position="748"/>
    </location>
</feature>
<proteinExistence type="predicted"/>
<dbReference type="InterPro" id="IPR050726">
    <property type="entry name" value="mGluR"/>
</dbReference>
<dbReference type="InterPro" id="IPR001828">
    <property type="entry name" value="ANF_lig-bd_rcpt"/>
</dbReference>